<proteinExistence type="predicted"/>
<evidence type="ECO:0000256" key="1">
    <source>
        <dbReference type="SAM" id="MobiDB-lite"/>
    </source>
</evidence>
<reference evidence="2" key="1">
    <citation type="submission" date="2019-06" db="EMBL/GenBank/DDBJ databases">
        <authorList>
            <person name="Zheng W."/>
        </authorList>
    </citation>
    <scope>NUCLEOTIDE SEQUENCE</scope>
    <source>
        <strain evidence="2">QDHG01</strain>
    </source>
</reference>
<feature type="region of interest" description="Disordered" evidence="1">
    <location>
        <begin position="1"/>
        <end position="20"/>
    </location>
</feature>
<accession>A0A8J8T510</accession>
<dbReference type="EMBL" id="RRYP01004742">
    <property type="protein sequence ID" value="TNV82622.1"/>
    <property type="molecule type" value="Genomic_DNA"/>
</dbReference>
<gene>
    <name evidence="2" type="ORF">FGO68_gene6328</name>
</gene>
<dbReference type="AlphaFoldDB" id="A0A8J8T510"/>
<evidence type="ECO:0000313" key="2">
    <source>
        <dbReference type="EMBL" id="TNV82622.1"/>
    </source>
</evidence>
<organism evidence="2 3">
    <name type="scientific">Halteria grandinella</name>
    <dbReference type="NCBI Taxonomy" id="5974"/>
    <lineage>
        <taxon>Eukaryota</taxon>
        <taxon>Sar</taxon>
        <taxon>Alveolata</taxon>
        <taxon>Ciliophora</taxon>
        <taxon>Intramacronucleata</taxon>
        <taxon>Spirotrichea</taxon>
        <taxon>Stichotrichia</taxon>
        <taxon>Sporadotrichida</taxon>
        <taxon>Halteriidae</taxon>
        <taxon>Halteria</taxon>
    </lineage>
</organism>
<name>A0A8J8T510_HALGN</name>
<comment type="caution">
    <text evidence="2">The sequence shown here is derived from an EMBL/GenBank/DDBJ whole genome shotgun (WGS) entry which is preliminary data.</text>
</comment>
<evidence type="ECO:0000313" key="3">
    <source>
        <dbReference type="Proteomes" id="UP000785679"/>
    </source>
</evidence>
<dbReference type="Proteomes" id="UP000785679">
    <property type="component" value="Unassembled WGS sequence"/>
</dbReference>
<keyword evidence="3" id="KW-1185">Reference proteome</keyword>
<sequence>MNTSFNAAQTPLAPVREESLKAPQLPRISNIGGPKHAHSYIGALNISSAGGGNDGGDYSTQPHSLPQIQSVSKGKVALGSIFESPIPGGNRRRSNGNQQRTIQPHAFSLEKQILLYLILYLEVAIPWSMSHSCISPPQTITRICSLNSKDRVNSQTNCQTSLGMARRGSYSRIAKSCRAGACR</sequence>
<protein>
    <submittedName>
        <fullName evidence="2">Uncharacterized protein</fullName>
    </submittedName>
</protein>